<proteinExistence type="inferred from homology"/>
<dbReference type="InterPro" id="IPR000232">
    <property type="entry name" value="HSF_DNA-bd"/>
</dbReference>
<name>A0A9N8E1F3_9STRA</name>
<comment type="subcellular location">
    <subcellularLocation>
        <location evidence="1">Nucleus</location>
    </subcellularLocation>
</comment>
<dbReference type="GO" id="GO:0005634">
    <property type="term" value="C:nucleus"/>
    <property type="evidence" value="ECO:0007669"/>
    <property type="project" value="UniProtKB-SubCell"/>
</dbReference>
<dbReference type="PANTHER" id="PTHR10015">
    <property type="entry name" value="HEAT SHOCK TRANSCRIPTION FACTOR"/>
    <property type="match status" value="1"/>
</dbReference>
<dbReference type="InterPro" id="IPR036390">
    <property type="entry name" value="WH_DNA-bd_sf"/>
</dbReference>
<keyword evidence="8" id="KW-1185">Reference proteome</keyword>
<dbReference type="Pfam" id="PF00447">
    <property type="entry name" value="HSF_DNA-bind"/>
    <property type="match status" value="1"/>
</dbReference>
<dbReference type="SMART" id="SM00415">
    <property type="entry name" value="HSF"/>
    <property type="match status" value="1"/>
</dbReference>
<dbReference type="InterPro" id="IPR036388">
    <property type="entry name" value="WH-like_DNA-bd_sf"/>
</dbReference>
<accession>A0A9N8E1F3</accession>
<evidence type="ECO:0000256" key="3">
    <source>
        <dbReference type="ARBA" id="ARBA00023242"/>
    </source>
</evidence>
<comment type="similarity">
    <text evidence="4">Belongs to the HSF family.</text>
</comment>
<dbReference type="GO" id="GO:0043565">
    <property type="term" value="F:sequence-specific DNA binding"/>
    <property type="evidence" value="ECO:0007669"/>
    <property type="project" value="InterPro"/>
</dbReference>
<dbReference type="OrthoDB" id="60033at2759"/>
<protein>
    <submittedName>
        <fullName evidence="7">Shock factor protein 1</fullName>
    </submittedName>
</protein>
<evidence type="ECO:0000256" key="5">
    <source>
        <dbReference type="SAM" id="MobiDB-lite"/>
    </source>
</evidence>
<evidence type="ECO:0000256" key="4">
    <source>
        <dbReference type="RuleBase" id="RU004020"/>
    </source>
</evidence>
<comment type="caution">
    <text evidence="7">The sequence shown here is derived from an EMBL/GenBank/DDBJ whole genome shotgun (WGS) entry which is preliminary data.</text>
</comment>
<feature type="domain" description="HSF-type DNA-binding" evidence="6">
    <location>
        <begin position="176"/>
        <end position="273"/>
    </location>
</feature>
<organism evidence="7 8">
    <name type="scientific">Seminavis robusta</name>
    <dbReference type="NCBI Taxonomy" id="568900"/>
    <lineage>
        <taxon>Eukaryota</taxon>
        <taxon>Sar</taxon>
        <taxon>Stramenopiles</taxon>
        <taxon>Ochrophyta</taxon>
        <taxon>Bacillariophyta</taxon>
        <taxon>Bacillariophyceae</taxon>
        <taxon>Bacillariophycidae</taxon>
        <taxon>Naviculales</taxon>
        <taxon>Naviculaceae</taxon>
        <taxon>Seminavis</taxon>
    </lineage>
</organism>
<dbReference type="SUPFAM" id="SSF46785">
    <property type="entry name" value="Winged helix' DNA-binding domain"/>
    <property type="match status" value="1"/>
</dbReference>
<dbReference type="GO" id="GO:0003700">
    <property type="term" value="F:DNA-binding transcription factor activity"/>
    <property type="evidence" value="ECO:0007669"/>
    <property type="project" value="InterPro"/>
</dbReference>
<reference evidence="7" key="1">
    <citation type="submission" date="2020-06" db="EMBL/GenBank/DDBJ databases">
        <authorList>
            <consortium name="Plant Systems Biology data submission"/>
        </authorList>
    </citation>
    <scope>NUCLEOTIDE SEQUENCE</scope>
    <source>
        <strain evidence="7">D6</strain>
    </source>
</reference>
<evidence type="ECO:0000259" key="6">
    <source>
        <dbReference type="SMART" id="SM00415"/>
    </source>
</evidence>
<feature type="region of interest" description="Disordered" evidence="5">
    <location>
        <begin position="150"/>
        <end position="177"/>
    </location>
</feature>
<gene>
    <name evidence="7" type="ORF">SEMRO_554_G165580.1</name>
</gene>
<keyword evidence="2" id="KW-0238">DNA-binding</keyword>
<dbReference type="PANTHER" id="PTHR10015:SF427">
    <property type="entry name" value="HEAT SHOCK FACTOR PROTEIN"/>
    <property type="match status" value="1"/>
</dbReference>
<dbReference type="Gene3D" id="1.10.10.10">
    <property type="entry name" value="Winged helix-like DNA-binding domain superfamily/Winged helix DNA-binding domain"/>
    <property type="match status" value="1"/>
</dbReference>
<evidence type="ECO:0000313" key="7">
    <source>
        <dbReference type="EMBL" id="CAB9512781.1"/>
    </source>
</evidence>
<evidence type="ECO:0000313" key="8">
    <source>
        <dbReference type="Proteomes" id="UP001153069"/>
    </source>
</evidence>
<dbReference type="AlphaFoldDB" id="A0A9N8E1F3"/>
<dbReference type="Proteomes" id="UP001153069">
    <property type="component" value="Unassembled WGS sequence"/>
</dbReference>
<evidence type="ECO:0000256" key="2">
    <source>
        <dbReference type="ARBA" id="ARBA00023125"/>
    </source>
</evidence>
<evidence type="ECO:0000256" key="1">
    <source>
        <dbReference type="ARBA" id="ARBA00004123"/>
    </source>
</evidence>
<sequence>MTHSSTSGSKPKEPSNSLMTVDYVQAQRRKIERELEILIALQAQIHDDHEIPAPTPIAPGAIRTSQQQSVSWPHMNESLQVVEEPSISSASSETSSFSVVQEPVRGSASVVSLDSSEDQCVLSSRLCAVLPDLDMTNEALPDLDNEVPVMSAAQTKPTRKRKAKSSSSTGQRKLGRPSAFPQKLYRMLMDIQTNGSSLQDIVAFSPEGNSFHIYHNDAFVEQILPKYFKMSSFSSFQRQLQLYSFKRISKGGAYFHPMFHRENPDTVGRMVRKQSKPSNFLLAVAAKTA</sequence>
<keyword evidence="3" id="KW-0539">Nucleus</keyword>
<dbReference type="EMBL" id="CAICTM010000553">
    <property type="protein sequence ID" value="CAB9512781.1"/>
    <property type="molecule type" value="Genomic_DNA"/>
</dbReference>